<dbReference type="InterPro" id="IPR039609">
    <property type="entry name" value="VQ_15/22"/>
</dbReference>
<feature type="compositionally biased region" description="Low complexity" evidence="1">
    <location>
        <begin position="439"/>
        <end position="457"/>
    </location>
</feature>
<dbReference type="InterPro" id="IPR008889">
    <property type="entry name" value="VQ"/>
</dbReference>
<feature type="region of interest" description="Disordered" evidence="1">
    <location>
        <begin position="365"/>
        <end position="469"/>
    </location>
</feature>
<organism evidence="3">
    <name type="scientific">Panicum hallii</name>
    <dbReference type="NCBI Taxonomy" id="206008"/>
    <lineage>
        <taxon>Eukaryota</taxon>
        <taxon>Viridiplantae</taxon>
        <taxon>Streptophyta</taxon>
        <taxon>Embryophyta</taxon>
        <taxon>Tracheophyta</taxon>
        <taxon>Spermatophyta</taxon>
        <taxon>Magnoliopsida</taxon>
        <taxon>Liliopsida</taxon>
        <taxon>Poales</taxon>
        <taxon>Poaceae</taxon>
        <taxon>PACMAD clade</taxon>
        <taxon>Panicoideae</taxon>
        <taxon>Panicodae</taxon>
        <taxon>Paniceae</taxon>
        <taxon>Panicinae</taxon>
        <taxon>Panicum</taxon>
        <taxon>Panicum sect. Panicum</taxon>
    </lineage>
</organism>
<dbReference type="AlphaFoldDB" id="A0A2S3I2V8"/>
<feature type="region of interest" description="Disordered" evidence="1">
    <location>
        <begin position="92"/>
        <end position="112"/>
    </location>
</feature>
<dbReference type="EMBL" id="CM008051">
    <property type="protein sequence ID" value="PAN35086.2"/>
    <property type="molecule type" value="Genomic_DNA"/>
</dbReference>
<feature type="compositionally biased region" description="Basic residues" evidence="1">
    <location>
        <begin position="211"/>
        <end position="220"/>
    </location>
</feature>
<name>A0A2S3I2V8_9POAL</name>
<sequence>MRSPGPVSPARRPPPYKTTASARAHGDTLRRSPAVSSLSAAGISPRSGDLLRLPPLVQLVNDPKVVAWCAAAALAPPRPSALTGRRSARTFRVGGMDSGNSGSLQSSSGGGDDEFDAACGGVAADSSPLSALLRPHPGFGGGGGSSSLIYGLEELGAPPLSHWCPTAAPLPQASAGTPASPPCHGGPAASAPAADHAAAATAVQPAAPARGSRKRARASRRAPTTVLTTDTSNFRAMVQEFTGIPAPPFAGARSRLDNLFPSRSSSAGPAALPQYLLRPFAHSKLHAYPPPASSPAPASVAIAASTVTHAGATAVASGDDSYNQQLTAAAPPALLGTQDHGSSSSSYLSFQGALGGGANKYPLFDDRGGVAPSSAPRPQDPAGFLGLARGSTMSPEGARAHLHPRNGGRGDDELSGLVGGCKATYSSAPPPLERNGRSPPAGGVPTATTTPTAAMRTRGADSWVCGASE</sequence>
<feature type="compositionally biased region" description="Low complexity" evidence="1">
    <location>
        <begin position="182"/>
        <end position="210"/>
    </location>
</feature>
<gene>
    <name evidence="3" type="ORF">PAHAL_6G190700</name>
</gene>
<dbReference type="Proteomes" id="UP000243499">
    <property type="component" value="Chromosome 6"/>
</dbReference>
<protein>
    <recommendedName>
        <fullName evidence="2">VQ domain-containing protein</fullName>
    </recommendedName>
</protein>
<evidence type="ECO:0000256" key="1">
    <source>
        <dbReference type="SAM" id="MobiDB-lite"/>
    </source>
</evidence>
<proteinExistence type="predicted"/>
<feature type="compositionally biased region" description="Low complexity" evidence="1">
    <location>
        <begin position="98"/>
        <end position="107"/>
    </location>
</feature>
<dbReference type="PANTHER" id="PTHR33179">
    <property type="entry name" value="VQ MOTIF-CONTAINING PROTEIN"/>
    <property type="match status" value="1"/>
</dbReference>
<dbReference type="Pfam" id="PF05678">
    <property type="entry name" value="VQ"/>
    <property type="match status" value="1"/>
</dbReference>
<accession>A0A2S3I2V8</accession>
<evidence type="ECO:0000313" key="3">
    <source>
        <dbReference type="EMBL" id="PAN35086.2"/>
    </source>
</evidence>
<feature type="domain" description="VQ" evidence="2">
    <location>
        <begin position="221"/>
        <end position="248"/>
    </location>
</feature>
<feature type="region of interest" description="Disordered" evidence="1">
    <location>
        <begin position="171"/>
        <end position="229"/>
    </location>
</feature>
<feature type="region of interest" description="Disordered" evidence="1">
    <location>
        <begin position="1"/>
        <end position="49"/>
    </location>
</feature>
<dbReference type="Gramene" id="PAN35086">
    <property type="protein sequence ID" value="PAN35086"/>
    <property type="gene ID" value="PAHAL_6G190700"/>
</dbReference>
<evidence type="ECO:0000259" key="2">
    <source>
        <dbReference type="Pfam" id="PF05678"/>
    </source>
</evidence>
<dbReference type="PANTHER" id="PTHR33179:SF58">
    <property type="entry name" value="OS08G0409500 PROTEIN"/>
    <property type="match status" value="1"/>
</dbReference>
<reference evidence="3" key="1">
    <citation type="submission" date="2018-04" db="EMBL/GenBank/DDBJ databases">
        <title>WGS assembly of Panicum hallii.</title>
        <authorList>
            <person name="Lovell J."/>
            <person name="Jenkins J."/>
            <person name="Lowry D."/>
            <person name="Mamidi S."/>
            <person name="Sreedasyam A."/>
            <person name="Weng X."/>
            <person name="Barry K."/>
            <person name="Bonette J."/>
            <person name="Campitelli B."/>
            <person name="Daum C."/>
            <person name="Gordon S."/>
            <person name="Gould B."/>
            <person name="Lipzen A."/>
            <person name="Macqueen A."/>
            <person name="Palacio-Mejia J."/>
            <person name="Plott C."/>
            <person name="Shakirov E."/>
            <person name="Shu S."/>
            <person name="Yoshinaga Y."/>
            <person name="Zane M."/>
            <person name="Rokhsar D."/>
            <person name="Grimwood J."/>
            <person name="Schmutz J."/>
            <person name="Juenger T."/>
        </authorList>
    </citation>
    <scope>NUCLEOTIDE SEQUENCE [LARGE SCALE GENOMIC DNA]</scope>
    <source>
        <strain evidence="3">FIL2</strain>
    </source>
</reference>
<feature type="compositionally biased region" description="Low complexity" evidence="1">
    <location>
        <begin position="1"/>
        <end position="10"/>
    </location>
</feature>